<dbReference type="PROSITE" id="PS00105">
    <property type="entry name" value="AA_TRANSFER_CLASS_1"/>
    <property type="match status" value="1"/>
</dbReference>
<dbReference type="InterPro" id="IPR050596">
    <property type="entry name" value="AspAT/PAT-like"/>
</dbReference>
<proteinExistence type="inferred from homology"/>
<dbReference type="Pfam" id="PF00155">
    <property type="entry name" value="Aminotran_1_2"/>
    <property type="match status" value="1"/>
</dbReference>
<evidence type="ECO:0000259" key="7">
    <source>
        <dbReference type="Pfam" id="PF00155"/>
    </source>
</evidence>
<dbReference type="InterPro" id="IPR015422">
    <property type="entry name" value="PyrdxlP-dep_Trfase_small"/>
</dbReference>
<evidence type="ECO:0000256" key="4">
    <source>
        <dbReference type="ARBA" id="ARBA00022679"/>
    </source>
</evidence>
<dbReference type="InterPro" id="IPR015421">
    <property type="entry name" value="PyrdxlP-dep_Trfase_major"/>
</dbReference>
<dbReference type="CDD" id="cd00609">
    <property type="entry name" value="AAT_like"/>
    <property type="match status" value="1"/>
</dbReference>
<dbReference type="FunFam" id="3.40.640.10:FF:000033">
    <property type="entry name" value="Aspartate aminotransferase"/>
    <property type="match status" value="1"/>
</dbReference>
<dbReference type="Gene3D" id="3.40.640.10">
    <property type="entry name" value="Type I PLP-dependent aspartate aminotransferase-like (Major domain)"/>
    <property type="match status" value="1"/>
</dbReference>
<dbReference type="PANTHER" id="PTHR46383:SF1">
    <property type="entry name" value="ASPARTATE AMINOTRANSFERASE"/>
    <property type="match status" value="1"/>
</dbReference>
<evidence type="ECO:0000256" key="3">
    <source>
        <dbReference type="ARBA" id="ARBA00022576"/>
    </source>
</evidence>
<dbReference type="InterPro" id="IPR015424">
    <property type="entry name" value="PyrdxlP-dep_Trfase"/>
</dbReference>
<reference evidence="8 9" key="1">
    <citation type="journal article" date="2019" name="Genome Biol. Evol.">
        <title>Day and night: Metabolic profiles and evolutionary relationships of six axenic non-marine cyanobacteria.</title>
        <authorList>
            <person name="Will S.E."/>
            <person name="Henke P."/>
            <person name="Boedeker C."/>
            <person name="Huang S."/>
            <person name="Brinkmann H."/>
            <person name="Rohde M."/>
            <person name="Jarek M."/>
            <person name="Friedl T."/>
            <person name="Seufert S."/>
            <person name="Schumacher M."/>
            <person name="Overmann J."/>
            <person name="Neumann-Schaal M."/>
            <person name="Petersen J."/>
        </authorList>
    </citation>
    <scope>NUCLEOTIDE SEQUENCE [LARGE SCALE GENOMIC DNA]</scope>
    <source>
        <strain evidence="8 9">PCC 6912</strain>
    </source>
</reference>
<dbReference type="GO" id="GO:0008483">
    <property type="term" value="F:transaminase activity"/>
    <property type="evidence" value="ECO:0007669"/>
    <property type="project" value="UniProtKB-KW"/>
</dbReference>
<keyword evidence="3 6" id="KW-0032">Aminotransferase</keyword>
<accession>A0A3S0ZSK8</accession>
<comment type="similarity">
    <text evidence="2 6">Belongs to the class-I pyridoxal-phosphate-dependent aminotransferase family.</text>
</comment>
<dbReference type="STRING" id="211165.GCA_000317285_02229"/>
<name>A0A3S0ZSK8_CHLFR</name>
<evidence type="ECO:0000313" key="8">
    <source>
        <dbReference type="EMBL" id="RUR78787.1"/>
    </source>
</evidence>
<dbReference type="PANTHER" id="PTHR46383">
    <property type="entry name" value="ASPARTATE AMINOTRANSFERASE"/>
    <property type="match status" value="1"/>
</dbReference>
<dbReference type="Proteomes" id="UP000268857">
    <property type="component" value="Unassembled WGS sequence"/>
</dbReference>
<keyword evidence="5" id="KW-0663">Pyridoxal phosphate</keyword>
<sequence>MYFTPNLRIILETMKLAGRVSQVTPSITLAIAAKAKAMKAEGIDVCSFSAGEPDFDTPAHIKAAAEKALQEGKTKYGPASGEPKLREAIAKKLRTDNGLNYKAENVIITNGGKHSLFNLMLAAIEPGDEVIIPAPYWLSYPEMVTLAGGTSVIVPTDASTEYKITPEQLRKSITPKTKLFILNSPSNPTGMVYTPEEIKALAEVVVEADIFVVSDEIYEKILYDGAKHVTIGSLGDEIFARTIISNGFAKAYSMTGWRIGYLAGPIDMIKATITIQSHSTSNVCTFAQYGAIAALEDSQDCVEEMRQAFAKRRQVMLERLNAIPGLSCPQPDGAFYLFPDISKTGLKSLDFSDALLGEQQVAVIPGIAFGADNNIRLSYATDLATIEKGMDRLEKFVKSRI</sequence>
<dbReference type="GO" id="GO:0030170">
    <property type="term" value="F:pyridoxal phosphate binding"/>
    <property type="evidence" value="ECO:0007669"/>
    <property type="project" value="InterPro"/>
</dbReference>
<dbReference type="EMBL" id="RSCJ01000014">
    <property type="protein sequence ID" value="RUR78787.1"/>
    <property type="molecule type" value="Genomic_DNA"/>
</dbReference>
<feature type="domain" description="Aminotransferase class I/classII large" evidence="7">
    <location>
        <begin position="44"/>
        <end position="393"/>
    </location>
</feature>
<dbReference type="InterPro" id="IPR004839">
    <property type="entry name" value="Aminotransferase_I/II_large"/>
</dbReference>
<dbReference type="EC" id="2.6.1.-" evidence="6"/>
<evidence type="ECO:0000256" key="5">
    <source>
        <dbReference type="ARBA" id="ARBA00022898"/>
    </source>
</evidence>
<dbReference type="GO" id="GO:0006520">
    <property type="term" value="P:amino acid metabolic process"/>
    <property type="evidence" value="ECO:0007669"/>
    <property type="project" value="InterPro"/>
</dbReference>
<evidence type="ECO:0000256" key="1">
    <source>
        <dbReference type="ARBA" id="ARBA00001933"/>
    </source>
</evidence>
<dbReference type="Gene3D" id="3.90.1150.10">
    <property type="entry name" value="Aspartate Aminotransferase, domain 1"/>
    <property type="match status" value="1"/>
</dbReference>
<evidence type="ECO:0000256" key="2">
    <source>
        <dbReference type="ARBA" id="ARBA00007441"/>
    </source>
</evidence>
<evidence type="ECO:0000256" key="6">
    <source>
        <dbReference type="RuleBase" id="RU000481"/>
    </source>
</evidence>
<dbReference type="InterPro" id="IPR004838">
    <property type="entry name" value="NHTrfase_class1_PyrdxlP-BS"/>
</dbReference>
<keyword evidence="9" id="KW-1185">Reference proteome</keyword>
<organism evidence="8 9">
    <name type="scientific">Chlorogloeopsis fritschii PCC 6912</name>
    <dbReference type="NCBI Taxonomy" id="211165"/>
    <lineage>
        <taxon>Bacteria</taxon>
        <taxon>Bacillati</taxon>
        <taxon>Cyanobacteriota</taxon>
        <taxon>Cyanophyceae</taxon>
        <taxon>Nostocales</taxon>
        <taxon>Chlorogloeopsidaceae</taxon>
        <taxon>Chlorogloeopsis</taxon>
    </lineage>
</organism>
<keyword evidence="4 6" id="KW-0808">Transferase</keyword>
<dbReference type="AlphaFoldDB" id="A0A3S0ZSK8"/>
<evidence type="ECO:0000313" key="9">
    <source>
        <dbReference type="Proteomes" id="UP000268857"/>
    </source>
</evidence>
<dbReference type="SUPFAM" id="SSF53383">
    <property type="entry name" value="PLP-dependent transferases"/>
    <property type="match status" value="1"/>
</dbReference>
<comment type="caution">
    <text evidence="8">The sequence shown here is derived from an EMBL/GenBank/DDBJ whole genome shotgun (WGS) entry which is preliminary data.</text>
</comment>
<gene>
    <name evidence="8" type="primary">aspC</name>
    <name evidence="8" type="ORF">PCC6912_35520</name>
</gene>
<protein>
    <recommendedName>
        <fullName evidence="6">Aminotransferase</fullName>
        <ecNumber evidence="6">2.6.1.-</ecNumber>
    </recommendedName>
</protein>
<comment type="cofactor">
    <cofactor evidence="1 6">
        <name>pyridoxal 5'-phosphate</name>
        <dbReference type="ChEBI" id="CHEBI:597326"/>
    </cofactor>
</comment>